<dbReference type="InterPro" id="IPR016162">
    <property type="entry name" value="Ald_DH_N"/>
</dbReference>
<feature type="domain" description="Aldehyde dehydrogenase" evidence="5">
    <location>
        <begin position="22"/>
        <end position="476"/>
    </location>
</feature>
<dbReference type="EMBL" id="FO082820">
    <property type="protein sequence ID" value="CCF18748.1"/>
    <property type="molecule type" value="Genomic_DNA"/>
</dbReference>
<dbReference type="AlphaFoldDB" id="L0NCC8"/>
<evidence type="ECO:0000313" key="7">
    <source>
        <dbReference type="Proteomes" id="UP000010792"/>
    </source>
</evidence>
<feature type="active site" evidence="3">
    <location>
        <position position="251"/>
    </location>
</feature>
<keyword evidence="2 4" id="KW-0560">Oxidoreductase</keyword>
<dbReference type="Gene3D" id="3.40.605.10">
    <property type="entry name" value="Aldehyde Dehydrogenase, Chain A, domain 1"/>
    <property type="match status" value="1"/>
</dbReference>
<evidence type="ECO:0000313" key="6">
    <source>
        <dbReference type="EMBL" id="CCF18748.1"/>
    </source>
</evidence>
<protein>
    <submittedName>
        <fullName evidence="6">Aldehyde dehydrogenase</fullName>
    </submittedName>
</protein>
<dbReference type="SUPFAM" id="SSF53720">
    <property type="entry name" value="ALDH-like"/>
    <property type="match status" value="1"/>
</dbReference>
<dbReference type="Proteomes" id="UP000010792">
    <property type="component" value="Chromosome"/>
</dbReference>
<organism evidence="6 7">
    <name type="scientific">Pseudorhizobium banfieldiae</name>
    <dbReference type="NCBI Taxonomy" id="1125847"/>
    <lineage>
        <taxon>Bacteria</taxon>
        <taxon>Pseudomonadati</taxon>
        <taxon>Pseudomonadota</taxon>
        <taxon>Alphaproteobacteria</taxon>
        <taxon>Hyphomicrobiales</taxon>
        <taxon>Rhizobiaceae</taxon>
        <taxon>Rhizobium/Agrobacterium group</taxon>
        <taxon>Pseudorhizobium</taxon>
    </lineage>
</organism>
<dbReference type="PANTHER" id="PTHR11699">
    <property type="entry name" value="ALDEHYDE DEHYDROGENASE-RELATED"/>
    <property type="match status" value="1"/>
</dbReference>
<evidence type="ECO:0000256" key="3">
    <source>
        <dbReference type="PROSITE-ProRule" id="PRU10007"/>
    </source>
</evidence>
<gene>
    <name evidence="6" type="ORF">NT26_1024</name>
</gene>
<dbReference type="STRING" id="1125847.NT26_1024"/>
<dbReference type="InterPro" id="IPR016161">
    <property type="entry name" value="Ald_DH/histidinol_DH"/>
</dbReference>
<dbReference type="KEGG" id="rht:NT26_1024"/>
<dbReference type="InterPro" id="IPR015590">
    <property type="entry name" value="Aldehyde_DH_dom"/>
</dbReference>
<comment type="similarity">
    <text evidence="1 4">Belongs to the aldehyde dehydrogenase family.</text>
</comment>
<dbReference type="FunFam" id="3.40.605.10:FF:000007">
    <property type="entry name" value="NAD/NADP-dependent betaine aldehyde dehydrogenase"/>
    <property type="match status" value="1"/>
</dbReference>
<dbReference type="GO" id="GO:0016620">
    <property type="term" value="F:oxidoreductase activity, acting on the aldehyde or oxo group of donors, NAD or NADP as acceptor"/>
    <property type="evidence" value="ECO:0007669"/>
    <property type="project" value="InterPro"/>
</dbReference>
<dbReference type="OrthoDB" id="9802947at2"/>
<keyword evidence="7" id="KW-1185">Reference proteome</keyword>
<dbReference type="Pfam" id="PF00171">
    <property type="entry name" value="Aldedh"/>
    <property type="match status" value="1"/>
</dbReference>
<evidence type="ECO:0000256" key="1">
    <source>
        <dbReference type="ARBA" id="ARBA00009986"/>
    </source>
</evidence>
<dbReference type="RefSeq" id="WP_052641879.1">
    <property type="nucleotide sequence ID" value="NZ_FO082820.1"/>
</dbReference>
<dbReference type="PROSITE" id="PS00070">
    <property type="entry name" value="ALDEHYDE_DEHYDR_CYS"/>
    <property type="match status" value="1"/>
</dbReference>
<dbReference type="PROSITE" id="PS00687">
    <property type="entry name" value="ALDEHYDE_DEHYDR_GLU"/>
    <property type="match status" value="1"/>
</dbReference>
<evidence type="ECO:0000256" key="4">
    <source>
        <dbReference type="RuleBase" id="RU003345"/>
    </source>
</evidence>
<evidence type="ECO:0000259" key="5">
    <source>
        <dbReference type="Pfam" id="PF00171"/>
    </source>
</evidence>
<dbReference type="InterPro" id="IPR029510">
    <property type="entry name" value="Ald_DH_CS_GLU"/>
</dbReference>
<accession>L0NCC8</accession>
<reference evidence="6 7" key="1">
    <citation type="journal article" date="2013" name="Genome Biol. Evol.">
        <title>Life in an arsenic-containing gold mine: genome and physiology of the autotrophic arsenite-oxidizing bacterium rhizobium sp. NT-26.</title>
        <authorList>
            <person name="Andres J."/>
            <person name="Arsene-Ploetze F."/>
            <person name="Barbe V."/>
            <person name="Brochier-Armanet C."/>
            <person name="Cleiss-Arnold J."/>
            <person name="Coppee J.Y."/>
            <person name="Dillies M.A."/>
            <person name="Geist"/>
            <person name="L"/>
            <person name="Joublin A."/>
            <person name="Koechler S."/>
            <person name="Lassalle F."/>
            <person name="Marchal M."/>
            <person name="Medigue C."/>
            <person name="Muller D."/>
            <person name="Nesme X."/>
            <person name="Plewniak F."/>
            <person name="Proux C."/>
            <person name="Ramirez-Bahena M.H."/>
            <person name="Schenowitz C."/>
            <person name="Sismeiro O."/>
            <person name="Vallenet D."/>
            <person name="Santini J.M."/>
            <person name="Bertin P.N."/>
        </authorList>
    </citation>
    <scope>NUCLEOTIDE SEQUENCE [LARGE SCALE GENOMIC DNA]</scope>
    <source>
        <strain evidence="6 7">NT-26</strain>
    </source>
</reference>
<proteinExistence type="inferred from homology"/>
<dbReference type="InterPro" id="IPR016163">
    <property type="entry name" value="Ald_DH_C"/>
</dbReference>
<sequence>MTQRPTEALNYIGGEWIAGTIRAESLNPADGSVLGIWYPGSEALAAQAVAQARMAFDKTPWSASPRQRAAALFELADRLEAVREELADLIVAENGKLKREALGEVGGAISETRYYAGLARTVLGRTLETAPGNFSMMNREAAGVAAIIVPWNAPVTLLVRSLGPALAAGCTVIIKPAPQTPLINAMVMGCIDGCPSLPKGVVNSVNENGSEVGEALVASEEVDVISFTGSSATGKRIMAGAAPTLKRLSLELGGKAPALLFEDADIDKAVRELTAASLMMAGQICVAATRFLVAEPIAEAFKSRAKAAFTAVRTGPGEDPASQMGSLIDKQNQERLARIIEQAGDEGELLVRGGTLQGPLASGAFITPTLFCIDDVRSSLVQEELFGPIVSVETFVDEQEAVSKANATRYGLAASVFTQNIGRATRVSRAIRAGTIWLNCHGRLFAEGETGGYRHSGLGRLHGVEGLNDFLETKHVYLEAGTV</sequence>
<name>L0NCC8_9HYPH</name>
<evidence type="ECO:0000256" key="2">
    <source>
        <dbReference type="ARBA" id="ARBA00023002"/>
    </source>
</evidence>
<dbReference type="InterPro" id="IPR016160">
    <property type="entry name" value="Ald_DH_CS_CYS"/>
</dbReference>
<dbReference type="Gene3D" id="3.40.309.10">
    <property type="entry name" value="Aldehyde Dehydrogenase, Chain A, domain 2"/>
    <property type="match status" value="1"/>
</dbReference>